<dbReference type="GO" id="GO:0016779">
    <property type="term" value="F:nucleotidyltransferase activity"/>
    <property type="evidence" value="ECO:0007669"/>
    <property type="project" value="UniProtKB-KW"/>
</dbReference>
<keyword evidence="9" id="KW-0539">Nucleus</keyword>
<protein>
    <recommendedName>
        <fullName evidence="4">NAD(+) ADP-ribosyltransferase</fullName>
        <ecNumber evidence="4">2.4.2.30</ecNumber>
    </recommendedName>
</protein>
<gene>
    <name evidence="16" type="ORF">TSUD_36420</name>
</gene>
<dbReference type="PROSITE" id="PS51060">
    <property type="entry name" value="PARP_ALPHA_HD"/>
    <property type="match status" value="1"/>
</dbReference>
<comment type="subcellular location">
    <subcellularLocation>
        <location evidence="3">Nucleus</location>
    </subcellularLocation>
</comment>
<feature type="domain" description="PARP alpha-helical" evidence="14">
    <location>
        <begin position="172"/>
        <end position="200"/>
    </location>
</feature>
<dbReference type="CDD" id="cd07997">
    <property type="entry name" value="WGR_PARP"/>
    <property type="match status" value="1"/>
</dbReference>
<dbReference type="InterPro" id="IPR008893">
    <property type="entry name" value="WGR_domain"/>
</dbReference>
<keyword evidence="6" id="KW-0808">Transferase</keyword>
<feature type="domain" description="WGR" evidence="15">
    <location>
        <begin position="41"/>
        <end position="142"/>
    </location>
</feature>
<dbReference type="FunFam" id="2.20.140.10:FF:000001">
    <property type="entry name" value="Poly [ADP-ribose] polymerase"/>
    <property type="match status" value="1"/>
</dbReference>
<dbReference type="Gene3D" id="2.20.140.10">
    <property type="entry name" value="WGR domain"/>
    <property type="match status" value="1"/>
</dbReference>
<dbReference type="GO" id="GO:0005730">
    <property type="term" value="C:nucleolus"/>
    <property type="evidence" value="ECO:0007669"/>
    <property type="project" value="TreeGrafter"/>
</dbReference>
<dbReference type="SMART" id="SM00773">
    <property type="entry name" value="WGR"/>
    <property type="match status" value="1"/>
</dbReference>
<dbReference type="GO" id="GO:0070212">
    <property type="term" value="P:protein poly-ADP-ribosylation"/>
    <property type="evidence" value="ECO:0007669"/>
    <property type="project" value="TreeGrafter"/>
</dbReference>
<evidence type="ECO:0000256" key="10">
    <source>
        <dbReference type="ARBA" id="ARBA00024347"/>
    </source>
</evidence>
<evidence type="ECO:0000256" key="9">
    <source>
        <dbReference type="ARBA" id="ARBA00023242"/>
    </source>
</evidence>
<evidence type="ECO:0000256" key="3">
    <source>
        <dbReference type="ARBA" id="ARBA00004123"/>
    </source>
</evidence>
<keyword evidence="7" id="KW-0548">Nucleotidyltransferase</keyword>
<dbReference type="GO" id="GO:0006302">
    <property type="term" value="P:double-strand break repair"/>
    <property type="evidence" value="ECO:0007669"/>
    <property type="project" value="TreeGrafter"/>
</dbReference>
<comment type="similarity">
    <text evidence="10">Belongs to the ARTD/PARP family.</text>
</comment>
<keyword evidence="8" id="KW-0520">NAD</keyword>
<dbReference type="InterPro" id="IPR050800">
    <property type="entry name" value="ARTD/PARP"/>
</dbReference>
<evidence type="ECO:0000256" key="4">
    <source>
        <dbReference type="ARBA" id="ARBA00012020"/>
    </source>
</evidence>
<evidence type="ECO:0000256" key="8">
    <source>
        <dbReference type="ARBA" id="ARBA00023027"/>
    </source>
</evidence>
<comment type="function">
    <text evidence="11">Involved in the base excision repair (BER) pathway, by catalyzing the poly(ADP-ribosyl)ation of a limited number of acceptor proteins involved in chromatin architecture and in DNA metabolism. This modification follows DNA damages and appears as an obligatory step in a detection/signaling pathway leading to the reparation of DNA strand breaks.</text>
</comment>
<evidence type="ECO:0000256" key="2">
    <source>
        <dbReference type="ARBA" id="ARBA00000459"/>
    </source>
</evidence>
<dbReference type="OrthoDB" id="2017365at2759"/>
<evidence type="ECO:0000259" key="15">
    <source>
        <dbReference type="PROSITE" id="PS51977"/>
    </source>
</evidence>
<name>A0A2Z6NGQ0_TRISU</name>
<dbReference type="InterPro" id="IPR004102">
    <property type="entry name" value="Poly(ADP-ribose)pol_reg_dom"/>
</dbReference>
<dbReference type="SUPFAM" id="SSF142921">
    <property type="entry name" value="WGR domain-like"/>
    <property type="match status" value="1"/>
</dbReference>
<dbReference type="InterPro" id="IPR036930">
    <property type="entry name" value="WGR_dom_sf"/>
</dbReference>
<evidence type="ECO:0000256" key="13">
    <source>
        <dbReference type="SAM" id="MobiDB-lite"/>
    </source>
</evidence>
<dbReference type="PANTHER" id="PTHR10459:SF60">
    <property type="entry name" value="POLY [ADP-RIBOSE] POLYMERASE 2"/>
    <property type="match status" value="1"/>
</dbReference>
<keyword evidence="17" id="KW-1185">Reference proteome</keyword>
<comment type="catalytic activity">
    <reaction evidence="1">
        <text>L-aspartyl-[protein] + NAD(+) = 4-O-(ADP-D-ribosyl)-L-aspartyl-[protein] + nicotinamide</text>
        <dbReference type="Rhea" id="RHEA:54424"/>
        <dbReference type="Rhea" id="RHEA-COMP:9867"/>
        <dbReference type="Rhea" id="RHEA-COMP:13832"/>
        <dbReference type="ChEBI" id="CHEBI:17154"/>
        <dbReference type="ChEBI" id="CHEBI:29961"/>
        <dbReference type="ChEBI" id="CHEBI:57540"/>
        <dbReference type="ChEBI" id="CHEBI:138102"/>
    </reaction>
</comment>
<proteinExistence type="inferred from homology"/>
<evidence type="ECO:0000256" key="6">
    <source>
        <dbReference type="ARBA" id="ARBA00022679"/>
    </source>
</evidence>
<dbReference type="Pfam" id="PF05406">
    <property type="entry name" value="WGR"/>
    <property type="match status" value="1"/>
</dbReference>
<evidence type="ECO:0000256" key="5">
    <source>
        <dbReference type="ARBA" id="ARBA00022676"/>
    </source>
</evidence>
<dbReference type="PROSITE" id="PS51977">
    <property type="entry name" value="WGR"/>
    <property type="match status" value="1"/>
</dbReference>
<evidence type="ECO:0000313" key="16">
    <source>
        <dbReference type="EMBL" id="GAU43748.1"/>
    </source>
</evidence>
<keyword evidence="5" id="KW-0328">Glycosyltransferase</keyword>
<dbReference type="PANTHER" id="PTHR10459">
    <property type="entry name" value="DNA LIGASE"/>
    <property type="match status" value="1"/>
</dbReference>
<dbReference type="GO" id="GO:1990404">
    <property type="term" value="F:NAD+-protein mono-ADP-ribosyltransferase activity"/>
    <property type="evidence" value="ECO:0007669"/>
    <property type="project" value="TreeGrafter"/>
</dbReference>
<organism evidence="16 17">
    <name type="scientific">Trifolium subterraneum</name>
    <name type="common">Subterranean clover</name>
    <dbReference type="NCBI Taxonomy" id="3900"/>
    <lineage>
        <taxon>Eukaryota</taxon>
        <taxon>Viridiplantae</taxon>
        <taxon>Streptophyta</taxon>
        <taxon>Embryophyta</taxon>
        <taxon>Tracheophyta</taxon>
        <taxon>Spermatophyta</taxon>
        <taxon>Magnoliopsida</taxon>
        <taxon>eudicotyledons</taxon>
        <taxon>Gunneridae</taxon>
        <taxon>Pentapetalae</taxon>
        <taxon>rosids</taxon>
        <taxon>fabids</taxon>
        <taxon>Fabales</taxon>
        <taxon>Fabaceae</taxon>
        <taxon>Papilionoideae</taxon>
        <taxon>50 kb inversion clade</taxon>
        <taxon>NPAAA clade</taxon>
        <taxon>Hologalegina</taxon>
        <taxon>IRL clade</taxon>
        <taxon>Trifolieae</taxon>
        <taxon>Trifolium</taxon>
    </lineage>
</organism>
<evidence type="ECO:0000256" key="7">
    <source>
        <dbReference type="ARBA" id="ARBA00022695"/>
    </source>
</evidence>
<evidence type="ECO:0000259" key="14">
    <source>
        <dbReference type="PROSITE" id="PS51060"/>
    </source>
</evidence>
<evidence type="ECO:0000256" key="1">
    <source>
        <dbReference type="ARBA" id="ARBA00000438"/>
    </source>
</evidence>
<dbReference type="EMBL" id="DF973992">
    <property type="protein sequence ID" value="GAU43748.1"/>
    <property type="molecule type" value="Genomic_DNA"/>
</dbReference>
<dbReference type="AlphaFoldDB" id="A0A2Z6NGQ0"/>
<dbReference type="Proteomes" id="UP000242715">
    <property type="component" value="Unassembled WGS sequence"/>
</dbReference>
<reference evidence="17" key="1">
    <citation type="journal article" date="2017" name="Front. Plant Sci.">
        <title>Climate Clever Clovers: New Paradigm to Reduce the Environmental Footprint of Ruminants by Breeding Low Methanogenic Forages Utilizing Haplotype Variation.</title>
        <authorList>
            <person name="Kaur P."/>
            <person name="Appels R."/>
            <person name="Bayer P.E."/>
            <person name="Keeble-Gagnere G."/>
            <person name="Wang J."/>
            <person name="Hirakawa H."/>
            <person name="Shirasawa K."/>
            <person name="Vercoe P."/>
            <person name="Stefanova K."/>
            <person name="Durmic Z."/>
            <person name="Nichols P."/>
            <person name="Revell C."/>
            <person name="Isobe S.N."/>
            <person name="Edwards D."/>
            <person name="Erskine W."/>
        </authorList>
    </citation>
    <scope>NUCLEOTIDE SEQUENCE [LARGE SCALE GENOMIC DNA]</scope>
    <source>
        <strain evidence="17">cv. Daliak</strain>
    </source>
</reference>
<feature type="region of interest" description="Disordered" evidence="13">
    <location>
        <begin position="155"/>
        <end position="175"/>
    </location>
</feature>
<evidence type="ECO:0000256" key="12">
    <source>
        <dbReference type="ARBA" id="ARBA00033987"/>
    </source>
</evidence>
<sequence>IFPLSTLDADAPFFLRKRTRNSLNEDSNKITTTLTRRGFSTKQVAEDKKIVTATKKGAAVLDQWLPDHIKTQYHVLQLAKSDDGGNFLIYTRWGRVGKKGQDKLHDYSSRESAIYEFKQKFLAKTKNDWSHRKKNVFYPKSYVWLETDYSGKEEESTVKESPSRASRKQPQKSKLEPRIAKLISLVCNLSMMNQQMMEIG</sequence>
<evidence type="ECO:0000313" key="17">
    <source>
        <dbReference type="Proteomes" id="UP000242715"/>
    </source>
</evidence>
<dbReference type="EC" id="2.4.2.30" evidence="4"/>
<comment type="catalytic activity">
    <reaction evidence="12">
        <text>NAD(+) + (ADP-D-ribosyl)n-acceptor = nicotinamide + (ADP-D-ribosyl)n+1-acceptor + H(+).</text>
        <dbReference type="EC" id="2.4.2.30"/>
    </reaction>
</comment>
<feature type="non-terminal residue" evidence="16">
    <location>
        <position position="1"/>
    </location>
</feature>
<dbReference type="GO" id="GO:0003950">
    <property type="term" value="F:NAD+ poly-ADP-ribosyltransferase activity"/>
    <property type="evidence" value="ECO:0007669"/>
    <property type="project" value="UniProtKB-EC"/>
</dbReference>
<comment type="catalytic activity">
    <reaction evidence="2">
        <text>L-glutamyl-[protein] + NAD(+) = 5-O-(ADP-D-ribosyl)-L-glutamyl-[protein] + nicotinamide</text>
        <dbReference type="Rhea" id="RHEA:58224"/>
        <dbReference type="Rhea" id="RHEA-COMP:10208"/>
        <dbReference type="Rhea" id="RHEA-COMP:15089"/>
        <dbReference type="ChEBI" id="CHEBI:17154"/>
        <dbReference type="ChEBI" id="CHEBI:29973"/>
        <dbReference type="ChEBI" id="CHEBI:57540"/>
        <dbReference type="ChEBI" id="CHEBI:142540"/>
    </reaction>
</comment>
<evidence type="ECO:0000256" key="11">
    <source>
        <dbReference type="ARBA" id="ARBA00024945"/>
    </source>
</evidence>
<accession>A0A2Z6NGQ0</accession>